<keyword evidence="2" id="KW-1185">Reference proteome</keyword>
<proteinExistence type="predicted"/>
<dbReference type="EMBL" id="RKQL01000007">
    <property type="protein sequence ID" value="RPE63055.1"/>
    <property type="molecule type" value="Genomic_DNA"/>
</dbReference>
<dbReference type="InterPro" id="IPR037236">
    <property type="entry name" value="STIV_B116-like_sf"/>
</dbReference>
<reference evidence="1 2" key="1">
    <citation type="submission" date="2018-11" db="EMBL/GenBank/DDBJ databases">
        <title>Genomic Encyclopedia of Type Strains, Phase IV (KMG-IV): sequencing the most valuable type-strain genomes for metagenomic binning, comparative biology and taxonomic classification.</title>
        <authorList>
            <person name="Goeker M."/>
        </authorList>
    </citation>
    <scope>NUCLEOTIDE SEQUENCE [LARGE SCALE GENOMIC DNA]</scope>
    <source>
        <strain evidence="1 2">DSM 101684</strain>
    </source>
</reference>
<dbReference type="Proteomes" id="UP000272193">
    <property type="component" value="Unassembled WGS sequence"/>
</dbReference>
<evidence type="ECO:0000313" key="1">
    <source>
        <dbReference type="EMBL" id="RPE63055.1"/>
    </source>
</evidence>
<dbReference type="AlphaFoldDB" id="A0A3N4U417"/>
<dbReference type="RefSeq" id="WP_124224152.1">
    <property type="nucleotide sequence ID" value="NZ_RKQL01000007.1"/>
</dbReference>
<dbReference type="OrthoDB" id="1909530at2"/>
<dbReference type="SUPFAM" id="SSF143602">
    <property type="entry name" value="STIV B116-like"/>
    <property type="match status" value="1"/>
</dbReference>
<dbReference type="Pfam" id="PF08960">
    <property type="entry name" value="STIV_B116-like"/>
    <property type="match status" value="1"/>
</dbReference>
<dbReference type="Gene3D" id="3.40.50.11170">
    <property type="entry name" value="Uncharacterised protein PF08960, DUF1874"/>
    <property type="match status" value="1"/>
</dbReference>
<sequence length="120" mass="13169">MIYLLNSPVLTAYGDWRLSGPLSPQEARARLHGQTVRSAIGHAGSAQLLERLLGQPVAVQRVTARMEPGDAALVLRLLQRLPEGVLLDDEELQRTPFELAWLERLDDPAAAARAEPKRAA</sequence>
<gene>
    <name evidence="1" type="ORF">EDC62_2520</name>
</gene>
<accession>A0A3N4U417</accession>
<protein>
    <submittedName>
        <fullName evidence="1">Uncharacterized protein DUF1874</fullName>
    </submittedName>
</protein>
<evidence type="ECO:0000313" key="2">
    <source>
        <dbReference type="Proteomes" id="UP000272193"/>
    </source>
</evidence>
<dbReference type="InterPro" id="IPR015055">
    <property type="entry name" value="STIV_B116-like"/>
</dbReference>
<organism evidence="1 2">
    <name type="scientific">Tibeticola sediminis</name>
    <dbReference type="NCBI Taxonomy" id="1917811"/>
    <lineage>
        <taxon>Bacteria</taxon>
        <taxon>Pseudomonadati</taxon>
        <taxon>Pseudomonadota</taxon>
        <taxon>Betaproteobacteria</taxon>
        <taxon>Burkholderiales</taxon>
        <taxon>Comamonadaceae</taxon>
        <taxon>Tibeticola</taxon>
    </lineage>
</organism>
<comment type="caution">
    <text evidence="1">The sequence shown here is derived from an EMBL/GenBank/DDBJ whole genome shotgun (WGS) entry which is preliminary data.</text>
</comment>
<name>A0A3N4U417_9BURK</name>